<organism evidence="2 3">
    <name type="scientific">Oryza sativa subsp. japonica</name>
    <name type="common">Rice</name>
    <dbReference type="NCBI Taxonomy" id="39947"/>
    <lineage>
        <taxon>Eukaryota</taxon>
        <taxon>Viridiplantae</taxon>
        <taxon>Streptophyta</taxon>
        <taxon>Embryophyta</taxon>
        <taxon>Tracheophyta</taxon>
        <taxon>Spermatophyta</taxon>
        <taxon>Magnoliopsida</taxon>
        <taxon>Liliopsida</taxon>
        <taxon>Poales</taxon>
        <taxon>Poaceae</taxon>
        <taxon>BOP clade</taxon>
        <taxon>Oryzoideae</taxon>
        <taxon>Oryzeae</taxon>
        <taxon>Oryzinae</taxon>
        <taxon>Oryza</taxon>
        <taxon>Oryza sativa</taxon>
    </lineage>
</organism>
<dbReference type="KEGG" id="dosa:Os06g0534800"/>
<protein>
    <submittedName>
        <fullName evidence="2">Os06g0534800 protein</fullName>
    </submittedName>
</protein>
<feature type="non-terminal residue" evidence="2">
    <location>
        <position position="1"/>
    </location>
</feature>
<feature type="compositionally biased region" description="Basic residues" evidence="1">
    <location>
        <begin position="54"/>
        <end position="65"/>
    </location>
</feature>
<evidence type="ECO:0000313" key="2">
    <source>
        <dbReference type="EMBL" id="BAF19701.1"/>
    </source>
</evidence>
<dbReference type="Proteomes" id="UP000000763">
    <property type="component" value="Chromosome 6"/>
</dbReference>
<evidence type="ECO:0000313" key="3">
    <source>
        <dbReference type="Proteomes" id="UP000000763"/>
    </source>
</evidence>
<reference evidence="2 3" key="1">
    <citation type="journal article" date="2005" name="Nature">
        <title>The map-based sequence of the rice genome.</title>
        <authorList>
            <consortium name="International rice genome sequencing project (IRGSP)"/>
            <person name="Matsumoto T."/>
            <person name="Wu J."/>
            <person name="Kanamori H."/>
            <person name="Katayose Y."/>
            <person name="Fujisawa M."/>
            <person name="Namiki N."/>
            <person name="Mizuno H."/>
            <person name="Yamamoto K."/>
            <person name="Antonio B.A."/>
            <person name="Baba T."/>
            <person name="Sakata K."/>
            <person name="Nagamura Y."/>
            <person name="Aoki H."/>
            <person name="Arikawa K."/>
            <person name="Arita K."/>
            <person name="Bito T."/>
            <person name="Chiden Y."/>
            <person name="Fujitsuka N."/>
            <person name="Fukunaka R."/>
            <person name="Hamada M."/>
            <person name="Harada C."/>
            <person name="Hayashi A."/>
            <person name="Hijishita S."/>
            <person name="Honda M."/>
            <person name="Hosokawa S."/>
            <person name="Ichikawa Y."/>
            <person name="Idonuma A."/>
            <person name="Iijima M."/>
            <person name="Ikeda M."/>
            <person name="Ikeno M."/>
            <person name="Ito K."/>
            <person name="Ito S."/>
            <person name="Ito T."/>
            <person name="Ito Y."/>
            <person name="Ito Y."/>
            <person name="Iwabuchi A."/>
            <person name="Kamiya K."/>
            <person name="Karasawa W."/>
            <person name="Kurita K."/>
            <person name="Katagiri S."/>
            <person name="Kikuta A."/>
            <person name="Kobayashi H."/>
            <person name="Kobayashi N."/>
            <person name="Machita K."/>
            <person name="Maehara T."/>
            <person name="Masukawa M."/>
            <person name="Mizubayashi T."/>
            <person name="Mukai Y."/>
            <person name="Nagasaki H."/>
            <person name="Nagata Y."/>
            <person name="Naito S."/>
            <person name="Nakashima M."/>
            <person name="Nakama Y."/>
            <person name="Nakamichi Y."/>
            <person name="Nakamura M."/>
            <person name="Meguro A."/>
            <person name="Negishi M."/>
            <person name="Ohta I."/>
            <person name="Ohta T."/>
            <person name="Okamoto M."/>
            <person name="Ono N."/>
            <person name="Saji S."/>
            <person name="Sakaguchi M."/>
            <person name="Sakai K."/>
            <person name="Shibata M."/>
            <person name="Shimokawa T."/>
            <person name="Song J."/>
            <person name="Takazaki Y."/>
            <person name="Terasawa K."/>
            <person name="Tsugane M."/>
            <person name="Tsuji K."/>
            <person name="Ueda S."/>
            <person name="Waki K."/>
            <person name="Yamagata H."/>
            <person name="Yamamoto M."/>
            <person name="Yamamoto S."/>
            <person name="Yamane H."/>
            <person name="Yoshiki S."/>
            <person name="Yoshihara R."/>
            <person name="Yukawa K."/>
            <person name="Zhong H."/>
            <person name="Yano M."/>
            <person name="Yuan Q."/>
            <person name="Ouyang S."/>
            <person name="Liu J."/>
            <person name="Jones K.M."/>
            <person name="Gansberger K."/>
            <person name="Moffat K."/>
            <person name="Hill J."/>
            <person name="Bera J."/>
            <person name="Fadrosh D."/>
            <person name="Jin S."/>
            <person name="Johri S."/>
            <person name="Kim M."/>
            <person name="Overton L."/>
            <person name="Reardon M."/>
            <person name="Tsitrin T."/>
            <person name="Vuong H."/>
            <person name="Weaver B."/>
            <person name="Ciecko A."/>
            <person name="Tallon L."/>
            <person name="Jackson J."/>
            <person name="Pai G."/>
            <person name="Aken S.V."/>
            <person name="Utterback T."/>
            <person name="Reidmuller S."/>
            <person name="Feldblyum T."/>
            <person name="Hsiao J."/>
            <person name="Zismann V."/>
            <person name="Iobst S."/>
            <person name="de Vazeille A.R."/>
            <person name="Buell C.R."/>
            <person name="Ying K."/>
            <person name="Li Y."/>
            <person name="Lu T."/>
            <person name="Huang Y."/>
            <person name="Zhao Q."/>
            <person name="Feng Q."/>
            <person name="Zhang L."/>
            <person name="Zhu J."/>
            <person name="Weng Q."/>
            <person name="Mu J."/>
            <person name="Lu Y."/>
            <person name="Fan D."/>
            <person name="Liu Y."/>
            <person name="Guan J."/>
            <person name="Zhang Y."/>
            <person name="Yu S."/>
            <person name="Liu X."/>
            <person name="Zhang Y."/>
            <person name="Hong G."/>
            <person name="Han B."/>
            <person name="Choisne N."/>
            <person name="Demange N."/>
            <person name="Orjeda G."/>
            <person name="Samain S."/>
            <person name="Cattolico L."/>
            <person name="Pelletier E."/>
            <person name="Couloux A."/>
            <person name="Segurens B."/>
            <person name="Wincker P."/>
            <person name="D'Hont A."/>
            <person name="Scarpelli C."/>
            <person name="Weissenbach J."/>
            <person name="Salanoubat M."/>
            <person name="Quetier F."/>
            <person name="Yu Y."/>
            <person name="Kim H.R."/>
            <person name="Rambo T."/>
            <person name="Currie J."/>
            <person name="Collura K."/>
            <person name="Luo M."/>
            <person name="Yang T."/>
            <person name="Ammiraju J.S.S."/>
            <person name="Engler F."/>
            <person name="Soderlund C."/>
            <person name="Wing R.A."/>
            <person name="Palmer L.E."/>
            <person name="de la Bastide M."/>
            <person name="Spiegel L."/>
            <person name="Nascimento L."/>
            <person name="Zutavern T."/>
            <person name="O'Shaughnessy A."/>
            <person name="Dike S."/>
            <person name="Dedhia N."/>
            <person name="Preston R."/>
            <person name="Balija V."/>
            <person name="McCombie W.R."/>
            <person name="Chow T."/>
            <person name="Chen H."/>
            <person name="Chung M."/>
            <person name="Chen C."/>
            <person name="Shaw J."/>
            <person name="Wu H."/>
            <person name="Hsiao K."/>
            <person name="Chao Y."/>
            <person name="Chu M."/>
            <person name="Cheng C."/>
            <person name="Hour A."/>
            <person name="Lee P."/>
            <person name="Lin S."/>
            <person name="Lin Y."/>
            <person name="Liou J."/>
            <person name="Liu S."/>
            <person name="Hsing Y."/>
            <person name="Raghuvanshi S."/>
            <person name="Mohanty A."/>
            <person name="Bharti A.K."/>
            <person name="Gaur A."/>
            <person name="Gupta V."/>
            <person name="Kumar D."/>
            <person name="Ravi V."/>
            <person name="Vij S."/>
            <person name="Kapur A."/>
            <person name="Khurana P."/>
            <person name="Khurana P."/>
            <person name="Khurana J.P."/>
            <person name="Tyagi A.K."/>
            <person name="Gaikwad K."/>
            <person name="Singh A."/>
            <person name="Dalal V."/>
            <person name="Srivastava S."/>
            <person name="Dixit A."/>
            <person name="Pal A.K."/>
            <person name="Ghazi I.A."/>
            <person name="Yadav M."/>
            <person name="Pandit A."/>
            <person name="Bhargava A."/>
            <person name="Sureshbabu K."/>
            <person name="Batra K."/>
            <person name="Sharma T.R."/>
            <person name="Mohapatra T."/>
            <person name="Singh N.K."/>
            <person name="Messing J."/>
            <person name="Nelson A.B."/>
            <person name="Fuks G."/>
            <person name="Kavchok S."/>
            <person name="Keizer G."/>
            <person name="Linton E."/>
            <person name="Llaca V."/>
            <person name="Song R."/>
            <person name="Tanyolac B."/>
            <person name="Young S."/>
            <person name="Ho-Il K."/>
            <person name="Hahn J.H."/>
            <person name="Sangsakoo G."/>
            <person name="Vanavichit A."/>
            <person name="de Mattos Luiz.A.T."/>
            <person name="Zimmer P.D."/>
            <person name="Malone G."/>
            <person name="Dellagostin O."/>
            <person name="de Oliveira A.C."/>
            <person name="Bevan M."/>
            <person name="Bancroft I."/>
            <person name="Minx P."/>
            <person name="Cordum H."/>
            <person name="Wilson R."/>
            <person name="Cheng Z."/>
            <person name="Jin W."/>
            <person name="Jiang J."/>
            <person name="Leong S.A."/>
            <person name="Iwama H."/>
            <person name="Gojobori T."/>
            <person name="Itoh T."/>
            <person name="Niimura Y."/>
            <person name="Fujii Y."/>
            <person name="Habara T."/>
            <person name="Sakai H."/>
            <person name="Sato Y."/>
            <person name="Wilson G."/>
            <person name="Kumar K."/>
            <person name="McCouch S."/>
            <person name="Juretic N."/>
            <person name="Hoen D."/>
            <person name="Wright S."/>
            <person name="Bruskiewich R."/>
            <person name="Bureau T."/>
            <person name="Miyao A."/>
            <person name="Hirochika H."/>
            <person name="Nishikawa T."/>
            <person name="Kadowaki K."/>
            <person name="Sugiura M."/>
            <person name="Burr B."/>
            <person name="Sasaki T."/>
        </authorList>
    </citation>
    <scope>NUCLEOTIDE SEQUENCE [LARGE SCALE GENOMIC DNA]</scope>
    <source>
        <strain evidence="3">cv. Nipponbare</strain>
    </source>
</reference>
<dbReference type="AlphaFoldDB" id="Q0DBS2"/>
<feature type="compositionally biased region" description="Basic and acidic residues" evidence="1">
    <location>
        <begin position="95"/>
        <end position="106"/>
    </location>
</feature>
<sequence length="356" mass="37764">SELRWWRWRLGRAGDGELQLHAAVHHHRRPRRRDPVHGDPVRPVGDVGVAPAAGRRRRRRAARRAARAELGRHRRAPHVHVPGARGGGVAAGRRRREEGRRQRQGEGGDDGGGGVRGVPAGARRRRRGARAAGVQALLPRRLHRPLAARPLHVPGVPRAPGARRRAAQRRRGRVAAAAAAAPVRPVAGAAHGGVARPGGHPGTFSIEGQHHLDDDDHHHRRTDHVDVVEVAVVTGSSGDHQLRAGLTFAVSDGVPQPERAVAELADAGCGCAVEVAVAVVATDRWSESADDDGGGGERRRRGGRGGCRCNHVGVGVGANAGGGAVKGRWWFAVQVAVAGATLITRLQKRRQDKAIA</sequence>
<proteinExistence type="predicted"/>
<name>Q0DBS2_ORYSJ</name>
<accession>Q0DBS2</accession>
<reference evidence="3" key="2">
    <citation type="journal article" date="2008" name="Nucleic Acids Res.">
        <title>The rice annotation project database (RAP-DB): 2008 update.</title>
        <authorList>
            <consortium name="The rice annotation project (RAP)"/>
        </authorList>
    </citation>
    <scope>GENOME REANNOTATION</scope>
    <source>
        <strain evidence="3">cv. Nipponbare</strain>
    </source>
</reference>
<gene>
    <name evidence="2" type="ordered locus">Os06g0534800</name>
</gene>
<evidence type="ECO:0000256" key="1">
    <source>
        <dbReference type="SAM" id="MobiDB-lite"/>
    </source>
</evidence>
<feature type="compositionally biased region" description="Low complexity" evidence="1">
    <location>
        <begin position="41"/>
        <end position="53"/>
    </location>
</feature>
<feature type="region of interest" description="Disordered" evidence="1">
    <location>
        <begin position="25"/>
        <end position="132"/>
    </location>
</feature>
<dbReference type="EMBL" id="AP008212">
    <property type="protein sequence ID" value="BAF19701.1"/>
    <property type="molecule type" value="Genomic_DNA"/>
</dbReference>